<dbReference type="EC" id="2.7.13.3" evidence="3"/>
<proteinExistence type="predicted"/>
<dbReference type="AlphaFoldDB" id="A0A7C3V6V0"/>
<dbReference type="SMART" id="SM00304">
    <property type="entry name" value="HAMP"/>
    <property type="match status" value="1"/>
</dbReference>
<evidence type="ECO:0000256" key="1">
    <source>
        <dbReference type="ARBA" id="ARBA00000085"/>
    </source>
</evidence>
<evidence type="ECO:0000256" key="7">
    <source>
        <dbReference type="ARBA" id="ARBA00022777"/>
    </source>
</evidence>
<dbReference type="GO" id="GO:0005886">
    <property type="term" value="C:plasma membrane"/>
    <property type="evidence" value="ECO:0007669"/>
    <property type="project" value="TreeGrafter"/>
</dbReference>
<protein>
    <recommendedName>
        <fullName evidence="3">histidine kinase</fullName>
        <ecNumber evidence="3">2.7.13.3</ecNumber>
    </recommendedName>
</protein>
<dbReference type="Gene3D" id="3.30.565.10">
    <property type="entry name" value="Histidine kinase-like ATPase, C-terminal domain"/>
    <property type="match status" value="1"/>
</dbReference>
<dbReference type="CDD" id="cd00082">
    <property type="entry name" value="HisKA"/>
    <property type="match status" value="1"/>
</dbReference>
<dbReference type="Gene3D" id="1.10.287.130">
    <property type="match status" value="1"/>
</dbReference>
<keyword evidence="7 14" id="KW-0418">Kinase</keyword>
<sequence length="463" mass="50949">MSLSFLSHLRQRISVRLTLWFSAIFCLGSLAILLIAYFSLSSSLRQQDHKNIRAALQEYRAQYKAGKLIALRNALKFEKSAGKPNIFFVRVAGPHNQTLFLNLPDQWADFDLSRLEGPGQFHEWIRLKAAREEDVLEVASARLPDAFILQVGKNTGEREELLEHFHRVALGVTIPVILLGLLGGQFLAGRALRPIRHLIHTVQTITATGNMTTRASVGPTGDELDELARLFNQMLDRITALMNGMRQTLDNVAHDLRSPLTRLRGVAETALQVQDQPGACQEALADCLEEAQRIATLINTLMDIAEAETGTMRLKLGEVNLASLLGEVKDLYRYVADEKQITLSASYPPELLVTGDAARLRQALANLVDNAVKYTPTGGRIEVSAAVAGPWRTVTVQDNGPGISPEDLPKIWDRLYRGDKSRSQPGLGLGLSLVKAIIQAHGGRVEAASRTGEGSRFVIYLPA</sequence>
<dbReference type="FunFam" id="3.30.565.10:FF:000006">
    <property type="entry name" value="Sensor histidine kinase WalK"/>
    <property type="match status" value="1"/>
</dbReference>
<keyword evidence="6 11" id="KW-0812">Transmembrane</keyword>
<feature type="domain" description="Histidine kinase" evidence="12">
    <location>
        <begin position="251"/>
        <end position="463"/>
    </location>
</feature>
<dbReference type="InterPro" id="IPR005467">
    <property type="entry name" value="His_kinase_dom"/>
</dbReference>
<dbReference type="SUPFAM" id="SSF158472">
    <property type="entry name" value="HAMP domain-like"/>
    <property type="match status" value="1"/>
</dbReference>
<dbReference type="Pfam" id="PF00672">
    <property type="entry name" value="HAMP"/>
    <property type="match status" value="1"/>
</dbReference>
<feature type="domain" description="HAMP" evidence="13">
    <location>
        <begin position="189"/>
        <end position="243"/>
    </location>
</feature>
<evidence type="ECO:0000256" key="9">
    <source>
        <dbReference type="ARBA" id="ARBA00023012"/>
    </source>
</evidence>
<evidence type="ECO:0000313" key="14">
    <source>
        <dbReference type="EMBL" id="HGF35335.1"/>
    </source>
</evidence>
<keyword evidence="10 11" id="KW-0472">Membrane</keyword>
<organism evidence="14">
    <name type="scientific">Desulfobacca acetoxidans</name>
    <dbReference type="NCBI Taxonomy" id="60893"/>
    <lineage>
        <taxon>Bacteria</taxon>
        <taxon>Pseudomonadati</taxon>
        <taxon>Thermodesulfobacteriota</taxon>
        <taxon>Desulfobaccia</taxon>
        <taxon>Desulfobaccales</taxon>
        <taxon>Desulfobaccaceae</taxon>
        <taxon>Desulfobacca</taxon>
    </lineage>
</organism>
<dbReference type="InterPro" id="IPR003660">
    <property type="entry name" value="HAMP_dom"/>
</dbReference>
<dbReference type="CDD" id="cd00075">
    <property type="entry name" value="HATPase"/>
    <property type="match status" value="1"/>
</dbReference>
<dbReference type="EMBL" id="DTMF01000318">
    <property type="protein sequence ID" value="HGF35335.1"/>
    <property type="molecule type" value="Genomic_DNA"/>
</dbReference>
<dbReference type="Pfam" id="PF00512">
    <property type="entry name" value="HisKA"/>
    <property type="match status" value="1"/>
</dbReference>
<dbReference type="SMART" id="SM00387">
    <property type="entry name" value="HATPase_c"/>
    <property type="match status" value="1"/>
</dbReference>
<dbReference type="PANTHER" id="PTHR45436">
    <property type="entry name" value="SENSOR HISTIDINE KINASE YKOH"/>
    <property type="match status" value="1"/>
</dbReference>
<name>A0A7C3V6V0_9BACT</name>
<dbReference type="PANTHER" id="PTHR45436:SF8">
    <property type="entry name" value="HISTIDINE KINASE"/>
    <property type="match status" value="1"/>
</dbReference>
<dbReference type="InterPro" id="IPR004358">
    <property type="entry name" value="Sig_transdc_His_kin-like_C"/>
</dbReference>
<dbReference type="InterPro" id="IPR036097">
    <property type="entry name" value="HisK_dim/P_sf"/>
</dbReference>
<evidence type="ECO:0000256" key="11">
    <source>
        <dbReference type="SAM" id="Phobius"/>
    </source>
</evidence>
<gene>
    <name evidence="14" type="ORF">ENW96_13315</name>
</gene>
<comment type="catalytic activity">
    <reaction evidence="1">
        <text>ATP + protein L-histidine = ADP + protein N-phospho-L-histidine.</text>
        <dbReference type="EC" id="2.7.13.3"/>
    </reaction>
</comment>
<dbReference type="SUPFAM" id="SSF55874">
    <property type="entry name" value="ATPase domain of HSP90 chaperone/DNA topoisomerase II/histidine kinase"/>
    <property type="match status" value="1"/>
</dbReference>
<evidence type="ECO:0000259" key="12">
    <source>
        <dbReference type="PROSITE" id="PS50109"/>
    </source>
</evidence>
<evidence type="ECO:0000259" key="13">
    <source>
        <dbReference type="PROSITE" id="PS50885"/>
    </source>
</evidence>
<comment type="subcellular location">
    <subcellularLocation>
        <location evidence="2">Membrane</location>
    </subcellularLocation>
</comment>
<dbReference type="InterPro" id="IPR050428">
    <property type="entry name" value="TCS_sensor_his_kinase"/>
</dbReference>
<evidence type="ECO:0000256" key="6">
    <source>
        <dbReference type="ARBA" id="ARBA00022692"/>
    </source>
</evidence>
<evidence type="ECO:0000256" key="5">
    <source>
        <dbReference type="ARBA" id="ARBA00022679"/>
    </source>
</evidence>
<dbReference type="SMART" id="SM00388">
    <property type="entry name" value="HisKA"/>
    <property type="match status" value="1"/>
</dbReference>
<feature type="transmembrane region" description="Helical" evidence="11">
    <location>
        <begin position="20"/>
        <end position="40"/>
    </location>
</feature>
<evidence type="ECO:0000256" key="8">
    <source>
        <dbReference type="ARBA" id="ARBA00022989"/>
    </source>
</evidence>
<evidence type="ECO:0000256" key="4">
    <source>
        <dbReference type="ARBA" id="ARBA00022553"/>
    </source>
</evidence>
<keyword evidence="9" id="KW-0902">Two-component regulatory system</keyword>
<evidence type="ECO:0000256" key="2">
    <source>
        <dbReference type="ARBA" id="ARBA00004370"/>
    </source>
</evidence>
<dbReference type="PROSITE" id="PS50109">
    <property type="entry name" value="HIS_KIN"/>
    <property type="match status" value="1"/>
</dbReference>
<feature type="transmembrane region" description="Helical" evidence="11">
    <location>
        <begin position="168"/>
        <end position="188"/>
    </location>
</feature>
<evidence type="ECO:0000256" key="10">
    <source>
        <dbReference type="ARBA" id="ARBA00023136"/>
    </source>
</evidence>
<dbReference type="CDD" id="cd06225">
    <property type="entry name" value="HAMP"/>
    <property type="match status" value="1"/>
</dbReference>
<comment type="caution">
    <text evidence="14">The sequence shown here is derived from an EMBL/GenBank/DDBJ whole genome shotgun (WGS) entry which is preliminary data.</text>
</comment>
<dbReference type="InterPro" id="IPR036890">
    <property type="entry name" value="HATPase_C_sf"/>
</dbReference>
<dbReference type="SUPFAM" id="SSF47384">
    <property type="entry name" value="Homodimeric domain of signal transducing histidine kinase"/>
    <property type="match status" value="1"/>
</dbReference>
<dbReference type="Gene3D" id="6.10.340.10">
    <property type="match status" value="1"/>
</dbReference>
<keyword evidence="4" id="KW-0597">Phosphoprotein</keyword>
<dbReference type="GO" id="GO:0000155">
    <property type="term" value="F:phosphorelay sensor kinase activity"/>
    <property type="evidence" value="ECO:0007669"/>
    <property type="project" value="InterPro"/>
</dbReference>
<dbReference type="PRINTS" id="PR00344">
    <property type="entry name" value="BCTRLSENSOR"/>
</dbReference>
<accession>A0A7C3V6V0</accession>
<reference evidence="14" key="1">
    <citation type="journal article" date="2020" name="mSystems">
        <title>Genome- and Community-Level Interaction Insights into Carbon Utilization and Element Cycling Functions of Hydrothermarchaeota in Hydrothermal Sediment.</title>
        <authorList>
            <person name="Zhou Z."/>
            <person name="Liu Y."/>
            <person name="Xu W."/>
            <person name="Pan J."/>
            <person name="Luo Z.H."/>
            <person name="Li M."/>
        </authorList>
    </citation>
    <scope>NUCLEOTIDE SEQUENCE [LARGE SCALE GENOMIC DNA]</scope>
    <source>
        <strain evidence="14">SpSt-897</strain>
    </source>
</reference>
<dbReference type="PROSITE" id="PS50885">
    <property type="entry name" value="HAMP"/>
    <property type="match status" value="1"/>
</dbReference>
<keyword evidence="8 11" id="KW-1133">Transmembrane helix</keyword>
<keyword evidence="5" id="KW-0808">Transferase</keyword>
<evidence type="ECO:0000256" key="3">
    <source>
        <dbReference type="ARBA" id="ARBA00012438"/>
    </source>
</evidence>
<dbReference type="InterPro" id="IPR003594">
    <property type="entry name" value="HATPase_dom"/>
</dbReference>
<dbReference type="Pfam" id="PF02518">
    <property type="entry name" value="HATPase_c"/>
    <property type="match status" value="1"/>
</dbReference>
<dbReference type="InterPro" id="IPR003661">
    <property type="entry name" value="HisK_dim/P_dom"/>
</dbReference>